<evidence type="ECO:0000313" key="3">
    <source>
        <dbReference type="EMBL" id="GAE36796.1"/>
    </source>
</evidence>
<dbReference type="Gene3D" id="1.20.144.10">
    <property type="entry name" value="Phosphatidic acid phosphatase type 2/haloperoxidase"/>
    <property type="match status" value="2"/>
</dbReference>
<dbReference type="InterPro" id="IPR000326">
    <property type="entry name" value="PAP2/HPO"/>
</dbReference>
<keyword evidence="1" id="KW-0812">Transmembrane</keyword>
<gene>
    <name evidence="3" type="ORF">JCM9157_4015</name>
</gene>
<dbReference type="OrthoDB" id="9789113at2"/>
<feature type="domain" description="Phosphatidic acid phosphatase type 2/haloperoxidase" evidence="2">
    <location>
        <begin position="85"/>
        <end position="205"/>
    </location>
</feature>
<feature type="transmembrane region" description="Helical" evidence="1">
    <location>
        <begin position="127"/>
        <end position="152"/>
    </location>
</feature>
<dbReference type="SMART" id="SM00014">
    <property type="entry name" value="acidPPc"/>
    <property type="match status" value="1"/>
</dbReference>
<comment type="caution">
    <text evidence="3">The sequence shown here is derived from an EMBL/GenBank/DDBJ whole genome shotgun (WGS) entry which is preliminary data.</text>
</comment>
<feature type="transmembrane region" description="Helical" evidence="1">
    <location>
        <begin position="9"/>
        <end position="28"/>
    </location>
</feature>
<keyword evidence="1" id="KW-0472">Membrane</keyword>
<sequence>MFSLKNKQIYLITFSFICFLLISVLSSLNKLSYLDYSVIAWFNNQSSASVQTFMKYFTTIGSGEVILITTLALTFYLLYKKLWAHILFLFTLTFGGIGLNLFLKILFQRERPGEMSVIEVFGFSLEIASYSFPSGHTMRSVLLFSFLVYLAYHFIKRRSLKITLIFSLTLLIATIALSRIIVGAHFPSDILAAITISITWFFLSLNTLKYYLTERFRINLI</sequence>
<feature type="transmembrane region" description="Helical" evidence="1">
    <location>
        <begin position="86"/>
        <end position="107"/>
    </location>
</feature>
<reference evidence="3 4" key="1">
    <citation type="journal article" date="2014" name="Genome Announc.">
        <title>Draft Genome Sequences of Three Alkaliphilic Bacillus Strains, Bacillus wakoensis JCM 9140T, Bacillus akibai JCM 9157T, and Bacillus hemicellulosilyticus JCM 9152T.</title>
        <authorList>
            <person name="Yuki M."/>
            <person name="Oshima K."/>
            <person name="Suda W."/>
            <person name="Oshida Y."/>
            <person name="Kitamura K."/>
            <person name="Iida T."/>
            <person name="Hattori M."/>
            <person name="Ohkuma M."/>
        </authorList>
    </citation>
    <scope>NUCLEOTIDE SEQUENCE [LARGE SCALE GENOMIC DNA]</scope>
    <source>
        <strain evidence="3 4">JCM 9157</strain>
    </source>
</reference>
<dbReference type="RefSeq" id="WP_052013247.1">
    <property type="nucleotide sequence ID" value="NZ_BAUV01000043.1"/>
</dbReference>
<dbReference type="eggNOG" id="COG0671">
    <property type="taxonomic scope" value="Bacteria"/>
</dbReference>
<feature type="transmembrane region" description="Helical" evidence="1">
    <location>
        <begin position="56"/>
        <end position="79"/>
    </location>
</feature>
<dbReference type="PANTHER" id="PTHR14969">
    <property type="entry name" value="SPHINGOSINE-1-PHOSPHATE PHOSPHOHYDROLASE"/>
    <property type="match status" value="1"/>
</dbReference>
<dbReference type="AlphaFoldDB" id="W4QXH3"/>
<name>W4QXH3_HALA3</name>
<evidence type="ECO:0000259" key="2">
    <source>
        <dbReference type="SMART" id="SM00014"/>
    </source>
</evidence>
<dbReference type="PANTHER" id="PTHR14969:SF13">
    <property type="entry name" value="AT30094P"/>
    <property type="match status" value="1"/>
</dbReference>
<dbReference type="CDD" id="cd03392">
    <property type="entry name" value="PAP2_like_2"/>
    <property type="match status" value="1"/>
</dbReference>
<dbReference type="EMBL" id="BAUV01000043">
    <property type="protein sequence ID" value="GAE36796.1"/>
    <property type="molecule type" value="Genomic_DNA"/>
</dbReference>
<organism evidence="3 4">
    <name type="scientific">Halalkalibacter akibai (strain ATCC 43226 / DSM 21942 / CIP 109018 / JCM 9157 / 1139)</name>
    <name type="common">Bacillus akibai</name>
    <dbReference type="NCBI Taxonomy" id="1236973"/>
    <lineage>
        <taxon>Bacteria</taxon>
        <taxon>Bacillati</taxon>
        <taxon>Bacillota</taxon>
        <taxon>Bacilli</taxon>
        <taxon>Bacillales</taxon>
        <taxon>Bacillaceae</taxon>
        <taxon>Halalkalibacter</taxon>
    </lineage>
</organism>
<keyword evidence="1" id="KW-1133">Transmembrane helix</keyword>
<dbReference type="Proteomes" id="UP000018896">
    <property type="component" value="Unassembled WGS sequence"/>
</dbReference>
<dbReference type="InterPro" id="IPR036938">
    <property type="entry name" value="PAP2/HPO_sf"/>
</dbReference>
<dbReference type="STRING" id="1236973.JCM9157_4015"/>
<proteinExistence type="predicted"/>
<evidence type="ECO:0000313" key="4">
    <source>
        <dbReference type="Proteomes" id="UP000018896"/>
    </source>
</evidence>
<protein>
    <recommendedName>
        <fullName evidence="2">Phosphatidic acid phosphatase type 2/haloperoxidase domain-containing protein</fullName>
    </recommendedName>
</protein>
<keyword evidence="4" id="KW-1185">Reference proteome</keyword>
<dbReference type="Pfam" id="PF01569">
    <property type="entry name" value="PAP2"/>
    <property type="match status" value="1"/>
</dbReference>
<evidence type="ECO:0000256" key="1">
    <source>
        <dbReference type="SAM" id="Phobius"/>
    </source>
</evidence>
<accession>W4QXH3</accession>
<dbReference type="SUPFAM" id="SSF48317">
    <property type="entry name" value="Acid phosphatase/Vanadium-dependent haloperoxidase"/>
    <property type="match status" value="1"/>
</dbReference>
<feature type="transmembrane region" description="Helical" evidence="1">
    <location>
        <begin position="190"/>
        <end position="212"/>
    </location>
</feature>
<feature type="transmembrane region" description="Helical" evidence="1">
    <location>
        <begin position="164"/>
        <end position="184"/>
    </location>
</feature>